<accession>A0A136LYC5</accession>
<evidence type="ECO:0000313" key="6">
    <source>
        <dbReference type="Proteomes" id="UP000070457"/>
    </source>
</evidence>
<dbReference type="InterPro" id="IPR027417">
    <property type="entry name" value="P-loop_NTPase"/>
</dbReference>
<comment type="caution">
    <text evidence="5">The sequence shown here is derived from an EMBL/GenBank/DDBJ whole genome shotgun (WGS) entry which is preliminary data.</text>
</comment>
<dbReference type="GO" id="GO:0016887">
    <property type="term" value="F:ATP hydrolysis activity"/>
    <property type="evidence" value="ECO:0007669"/>
    <property type="project" value="InterPro"/>
</dbReference>
<dbReference type="PANTHER" id="PTHR23305">
    <property type="entry name" value="OBG GTPASE FAMILY"/>
    <property type="match status" value="1"/>
</dbReference>
<gene>
    <name evidence="5" type="primary">ychF</name>
    <name evidence="5" type="ORF">TR69_WS6001000650</name>
</gene>
<dbReference type="InterPro" id="IPR031167">
    <property type="entry name" value="G_OBG"/>
</dbReference>
<dbReference type="InterPro" id="IPR023192">
    <property type="entry name" value="TGS-like_dom_sf"/>
</dbReference>
<reference evidence="5 6" key="1">
    <citation type="submission" date="2015-02" db="EMBL/GenBank/DDBJ databases">
        <title>Improved understanding of the partial-nitritation anammox process through 23 genomes representing the majority of the microbial community.</title>
        <authorList>
            <person name="Speth D.R."/>
            <person name="In T Zandt M."/>
            <person name="Guerrero Cruz S."/>
            <person name="Jetten M.S."/>
            <person name="Dutilh B.E."/>
        </authorList>
    </citation>
    <scope>NUCLEOTIDE SEQUENCE [LARGE SCALE GENOMIC DNA]</scope>
    <source>
        <strain evidence="5">OLB20</strain>
    </source>
</reference>
<evidence type="ECO:0000256" key="2">
    <source>
        <dbReference type="ARBA" id="ARBA00022840"/>
    </source>
</evidence>
<dbReference type="STRING" id="1617426.TR69_WS6001000650"/>
<keyword evidence="2" id="KW-0067">ATP-binding</keyword>
<dbReference type="InterPro" id="IPR004396">
    <property type="entry name" value="ATPase_YchF/OLA1"/>
</dbReference>
<dbReference type="PANTHER" id="PTHR23305:SF18">
    <property type="entry name" value="OBG-TYPE G DOMAIN-CONTAINING PROTEIN"/>
    <property type="match status" value="1"/>
</dbReference>
<sequence length="348" mass="38864">MSLSLGIVGLPNVGKSTLFNALTNQTIAAENYPFCTIDPNVGVVPVADTRLQVLADIVQTDSIVPAVVEFNDIAGLVKGAHEGEGLGNDFLGHIGMTNAIVHVIRDFIDDDVVHVDGTVDAVRDRETIETELILKDLDTVEKQQTRIAREARKDSSGEKYLALIHDIRETLEKGQLAITVSADADDRDLSAFRKQLRLLTDKPVIYVINGRWSRTGPEVEKMLRQRLGLPDAARVLPLDIKQEYELSRLAPDELSEFMQELGIEYTGLEQLTREAYTVLGLMTFFYSRKKRSPGVECTFRQHGSASSRCDPHRLRGQVYQGRSRIVRRLCSNRWLAGCKDCRQVACRG</sequence>
<evidence type="ECO:0000259" key="4">
    <source>
        <dbReference type="PROSITE" id="PS51710"/>
    </source>
</evidence>
<keyword evidence="3" id="KW-0460">Magnesium</keyword>
<dbReference type="InterPro" id="IPR006073">
    <property type="entry name" value="GTP-bd"/>
</dbReference>
<evidence type="ECO:0000256" key="1">
    <source>
        <dbReference type="ARBA" id="ARBA00022741"/>
    </source>
</evidence>
<proteinExistence type="predicted"/>
<dbReference type="FunFam" id="1.10.150.300:FF:000001">
    <property type="entry name" value="Ribosome-binding ATPase YchF"/>
    <property type="match status" value="1"/>
</dbReference>
<evidence type="ECO:0000313" key="5">
    <source>
        <dbReference type="EMBL" id="KXK26643.1"/>
    </source>
</evidence>
<dbReference type="Gene3D" id="1.10.150.300">
    <property type="entry name" value="TGS-like domain"/>
    <property type="match status" value="1"/>
</dbReference>
<evidence type="ECO:0000256" key="3">
    <source>
        <dbReference type="ARBA" id="ARBA00022842"/>
    </source>
</evidence>
<dbReference type="SUPFAM" id="SSF52540">
    <property type="entry name" value="P-loop containing nucleoside triphosphate hydrolases"/>
    <property type="match status" value="1"/>
</dbReference>
<name>A0A136LYC5_9BACT</name>
<dbReference type="PATRIC" id="fig|1617426.3.peg.647"/>
<dbReference type="GO" id="GO:0005737">
    <property type="term" value="C:cytoplasm"/>
    <property type="evidence" value="ECO:0007669"/>
    <property type="project" value="TreeGrafter"/>
</dbReference>
<dbReference type="PIRSF" id="PIRSF006641">
    <property type="entry name" value="CHP00092"/>
    <property type="match status" value="1"/>
</dbReference>
<dbReference type="Pfam" id="PF01926">
    <property type="entry name" value="MMR_HSR1"/>
    <property type="match status" value="1"/>
</dbReference>
<dbReference type="CDD" id="cd01900">
    <property type="entry name" value="YchF"/>
    <property type="match status" value="1"/>
</dbReference>
<dbReference type="GO" id="GO:0005524">
    <property type="term" value="F:ATP binding"/>
    <property type="evidence" value="ECO:0007669"/>
    <property type="project" value="UniProtKB-KW"/>
</dbReference>
<protein>
    <submittedName>
        <fullName evidence="5">Ribosome-binding ATPase YchF</fullName>
    </submittedName>
</protein>
<organism evidence="5 6">
    <name type="scientific">candidate division WS6 bacterium OLB20</name>
    <dbReference type="NCBI Taxonomy" id="1617426"/>
    <lineage>
        <taxon>Bacteria</taxon>
        <taxon>Candidatus Dojkabacteria</taxon>
    </lineage>
</organism>
<dbReference type="GO" id="GO:0005525">
    <property type="term" value="F:GTP binding"/>
    <property type="evidence" value="ECO:0007669"/>
    <property type="project" value="InterPro"/>
</dbReference>
<dbReference type="EMBL" id="JYNZ01000003">
    <property type="protein sequence ID" value="KXK26643.1"/>
    <property type="molecule type" value="Genomic_DNA"/>
</dbReference>
<dbReference type="PROSITE" id="PS51710">
    <property type="entry name" value="G_OBG"/>
    <property type="match status" value="1"/>
</dbReference>
<feature type="domain" description="OBG-type G" evidence="4">
    <location>
        <begin position="3"/>
        <end position="209"/>
    </location>
</feature>
<dbReference type="AlphaFoldDB" id="A0A136LYC5"/>
<dbReference type="Gene3D" id="3.40.50.300">
    <property type="entry name" value="P-loop containing nucleotide triphosphate hydrolases"/>
    <property type="match status" value="1"/>
</dbReference>
<dbReference type="Proteomes" id="UP000070457">
    <property type="component" value="Unassembled WGS sequence"/>
</dbReference>
<dbReference type="InterPro" id="IPR041706">
    <property type="entry name" value="YchF_N"/>
</dbReference>
<dbReference type="PRINTS" id="PR00326">
    <property type="entry name" value="GTP1OBG"/>
</dbReference>
<keyword evidence="1" id="KW-0547">Nucleotide-binding</keyword>